<dbReference type="AlphaFoldDB" id="A0A9X0CFS2"/>
<dbReference type="Gene3D" id="2.80.10.50">
    <property type="match status" value="1"/>
</dbReference>
<dbReference type="CDD" id="cd23307">
    <property type="entry name" value="beta-trefoil_FGF8-like"/>
    <property type="match status" value="1"/>
</dbReference>
<dbReference type="Proteomes" id="UP001163046">
    <property type="component" value="Unassembled WGS sequence"/>
</dbReference>
<dbReference type="PRINTS" id="PR00262">
    <property type="entry name" value="IL1HBGF"/>
</dbReference>
<dbReference type="SUPFAM" id="SSF50353">
    <property type="entry name" value="Cytokine"/>
    <property type="match status" value="1"/>
</dbReference>
<evidence type="ECO:0000313" key="2">
    <source>
        <dbReference type="EMBL" id="KAJ7336579.1"/>
    </source>
</evidence>
<organism evidence="2 3">
    <name type="scientific">Desmophyllum pertusum</name>
    <dbReference type="NCBI Taxonomy" id="174260"/>
    <lineage>
        <taxon>Eukaryota</taxon>
        <taxon>Metazoa</taxon>
        <taxon>Cnidaria</taxon>
        <taxon>Anthozoa</taxon>
        <taxon>Hexacorallia</taxon>
        <taxon>Scleractinia</taxon>
        <taxon>Caryophylliina</taxon>
        <taxon>Caryophylliidae</taxon>
        <taxon>Desmophyllum</taxon>
    </lineage>
</organism>
<dbReference type="OrthoDB" id="5966406at2759"/>
<evidence type="ECO:0000313" key="3">
    <source>
        <dbReference type="Proteomes" id="UP001163046"/>
    </source>
</evidence>
<accession>A0A9X0CFS2</accession>
<sequence length="242" mass="28030">MALQTTSAFYNFAMKTKLSSLSICGLILILLPLTLSSSPPVHSSGSSSCRTDKSIPIHERIACFVAVQNKSDRNNHPVKRTVQLYSRASKLHIQIMKTELDARGRDGSGYARLVLESDNFGRIKIRGENTNRYLCLSKTGDLVTRVKKQRFSEMRRCIFKEEITSEGYNQYRSVRYPEWFIGFSKGGRPRSGSKSAKRQIYRHFTQRVLPDHRRSRKHRREAKQLTKIIIKLLRKKLQRRRA</sequence>
<gene>
    <name evidence="2" type="primary">FGF18_1</name>
    <name evidence="2" type="ORF">OS493_011793</name>
</gene>
<dbReference type="InterPro" id="IPR002209">
    <property type="entry name" value="Fibroblast_GF_fam"/>
</dbReference>
<comment type="similarity">
    <text evidence="1">Belongs to the heparin-binding growth factors family.</text>
</comment>
<proteinExistence type="inferred from homology"/>
<dbReference type="Pfam" id="PF00167">
    <property type="entry name" value="FGF"/>
    <property type="match status" value="1"/>
</dbReference>
<dbReference type="InterPro" id="IPR008996">
    <property type="entry name" value="IL1/FGF"/>
</dbReference>
<dbReference type="SMART" id="SM00442">
    <property type="entry name" value="FGF"/>
    <property type="match status" value="1"/>
</dbReference>
<dbReference type="EMBL" id="MU827782">
    <property type="protein sequence ID" value="KAJ7336579.1"/>
    <property type="molecule type" value="Genomic_DNA"/>
</dbReference>
<dbReference type="GO" id="GO:0008083">
    <property type="term" value="F:growth factor activity"/>
    <property type="evidence" value="ECO:0007669"/>
    <property type="project" value="InterPro"/>
</dbReference>
<name>A0A9X0CFS2_9CNID</name>
<comment type="caution">
    <text evidence="2">The sequence shown here is derived from an EMBL/GenBank/DDBJ whole genome shotgun (WGS) entry which is preliminary data.</text>
</comment>
<protein>
    <submittedName>
        <fullName evidence="2">Fibroblast growth factor 18</fullName>
    </submittedName>
</protein>
<evidence type="ECO:0000256" key="1">
    <source>
        <dbReference type="ARBA" id="ARBA00007936"/>
    </source>
</evidence>
<dbReference type="PANTHER" id="PTHR11486">
    <property type="entry name" value="FIBROBLAST GROWTH FACTOR"/>
    <property type="match status" value="1"/>
</dbReference>
<reference evidence="2" key="1">
    <citation type="submission" date="2023-01" db="EMBL/GenBank/DDBJ databases">
        <title>Genome assembly of the deep-sea coral Lophelia pertusa.</title>
        <authorList>
            <person name="Herrera S."/>
            <person name="Cordes E."/>
        </authorList>
    </citation>
    <scope>NUCLEOTIDE SEQUENCE</scope>
    <source>
        <strain evidence="2">USNM1676648</strain>
        <tissue evidence="2">Polyp</tissue>
    </source>
</reference>
<keyword evidence="3" id="KW-1185">Reference proteome</keyword>